<evidence type="ECO:0000259" key="1">
    <source>
        <dbReference type="Pfam" id="PF17921"/>
    </source>
</evidence>
<dbReference type="AlphaFoldDB" id="A0A5A7TT85"/>
<dbReference type="Gene3D" id="1.10.340.70">
    <property type="match status" value="1"/>
</dbReference>
<feature type="domain" description="Integrase zinc-binding" evidence="1">
    <location>
        <begin position="74"/>
        <end position="123"/>
    </location>
</feature>
<dbReference type="EMBL" id="SSTE01013607">
    <property type="protein sequence ID" value="KAA0046773.1"/>
    <property type="molecule type" value="Genomic_DNA"/>
</dbReference>
<gene>
    <name evidence="2" type="ORF">E6C27_scaffold216G00570</name>
</gene>
<dbReference type="Proteomes" id="UP000321393">
    <property type="component" value="Unassembled WGS sequence"/>
</dbReference>
<dbReference type="Pfam" id="PF17921">
    <property type="entry name" value="Integrase_H2C2"/>
    <property type="match status" value="1"/>
</dbReference>
<organism evidence="2 3">
    <name type="scientific">Cucumis melo var. makuwa</name>
    <name type="common">Oriental melon</name>
    <dbReference type="NCBI Taxonomy" id="1194695"/>
    <lineage>
        <taxon>Eukaryota</taxon>
        <taxon>Viridiplantae</taxon>
        <taxon>Streptophyta</taxon>
        <taxon>Embryophyta</taxon>
        <taxon>Tracheophyta</taxon>
        <taxon>Spermatophyta</taxon>
        <taxon>Magnoliopsida</taxon>
        <taxon>eudicotyledons</taxon>
        <taxon>Gunneridae</taxon>
        <taxon>Pentapetalae</taxon>
        <taxon>rosids</taxon>
        <taxon>fabids</taxon>
        <taxon>Cucurbitales</taxon>
        <taxon>Cucurbitaceae</taxon>
        <taxon>Benincaseae</taxon>
        <taxon>Cucumis</taxon>
    </lineage>
</organism>
<reference evidence="2 3" key="1">
    <citation type="submission" date="2019-08" db="EMBL/GenBank/DDBJ databases">
        <title>Draft genome sequences of two oriental melons (Cucumis melo L. var makuwa).</title>
        <authorList>
            <person name="Kwon S.-Y."/>
        </authorList>
    </citation>
    <scope>NUCLEOTIDE SEQUENCE [LARGE SCALE GENOMIC DNA]</scope>
    <source>
        <strain evidence="3">cv. SW 3</strain>
        <tissue evidence="2">Leaf</tissue>
    </source>
</reference>
<evidence type="ECO:0000313" key="3">
    <source>
        <dbReference type="Proteomes" id="UP000321393"/>
    </source>
</evidence>
<evidence type="ECO:0000313" key="2">
    <source>
        <dbReference type="EMBL" id="KAA0046773.1"/>
    </source>
</evidence>
<comment type="caution">
    <text evidence="2">The sequence shown here is derived from an EMBL/GenBank/DDBJ whole genome shotgun (WGS) entry which is preliminary data.</text>
</comment>
<dbReference type="OrthoDB" id="910574at2759"/>
<dbReference type="PANTHER" id="PTHR48475:SF1">
    <property type="entry name" value="RNASE H TYPE-1 DOMAIN-CONTAINING PROTEIN"/>
    <property type="match status" value="1"/>
</dbReference>
<dbReference type="PANTHER" id="PTHR48475">
    <property type="entry name" value="RIBONUCLEASE H"/>
    <property type="match status" value="1"/>
</dbReference>
<protein>
    <recommendedName>
        <fullName evidence="1">Integrase zinc-binding domain-containing protein</fullName>
    </recommendedName>
</protein>
<sequence>MSRSELTTSHLIDKEDWRQPIIEYLEHGMHPKDSRHKIEVRRRAANFIYYKGTLYCRSLEGLFLRCLGKEELIKALKEAHVGICGAYQSGPKLQFQLRRMSYYWPKMVQDSMDYAKKCQACQYHANFIHQPLEPLHPTVASWPLKAWELDLVDPITSKSSA</sequence>
<proteinExistence type="predicted"/>
<name>A0A5A7TT85_CUCMM</name>
<dbReference type="InterPro" id="IPR041588">
    <property type="entry name" value="Integrase_H2C2"/>
</dbReference>
<accession>A0A5A7TT85</accession>